<dbReference type="STRING" id="28743.ENSCVAP00000017074"/>
<feature type="domain" description="THD" evidence="11">
    <location>
        <begin position="1"/>
        <end position="64"/>
    </location>
</feature>
<evidence type="ECO:0000256" key="9">
    <source>
        <dbReference type="ARBA" id="ARBA00023157"/>
    </source>
</evidence>
<reference evidence="12" key="2">
    <citation type="submission" date="2025-09" db="UniProtKB">
        <authorList>
            <consortium name="Ensembl"/>
        </authorList>
    </citation>
    <scope>IDENTIFICATION</scope>
</reference>
<dbReference type="GO" id="GO:0016020">
    <property type="term" value="C:membrane"/>
    <property type="evidence" value="ECO:0007669"/>
    <property type="project" value="UniProtKB-SubCell"/>
</dbReference>
<evidence type="ECO:0000256" key="1">
    <source>
        <dbReference type="ARBA" id="ARBA00004606"/>
    </source>
</evidence>
<keyword evidence="5" id="KW-0812">Transmembrane</keyword>
<evidence type="ECO:0000313" key="13">
    <source>
        <dbReference type="Proteomes" id="UP000265020"/>
    </source>
</evidence>
<dbReference type="AlphaFoldDB" id="A0A3Q2DEN4"/>
<sequence>MNAVRSACQNLQEEDGLSGRGCYSTIYLGAVFHLNRGDRLWTETNQLTELETEEGKTFFGVFAL</sequence>
<proteinExistence type="inferred from homology"/>
<evidence type="ECO:0000256" key="5">
    <source>
        <dbReference type="ARBA" id="ARBA00022692"/>
    </source>
</evidence>
<dbReference type="GO" id="GO:0006955">
    <property type="term" value="P:immune response"/>
    <property type="evidence" value="ECO:0007669"/>
    <property type="project" value="InterPro"/>
</dbReference>
<evidence type="ECO:0000256" key="4">
    <source>
        <dbReference type="ARBA" id="ARBA00022514"/>
    </source>
</evidence>
<protein>
    <recommendedName>
        <fullName evidence="3">Tumor necrosis factor</fullName>
    </recommendedName>
    <alternativeName>
        <fullName evidence="10">TNF-alpha</fullName>
    </alternativeName>
</protein>
<dbReference type="InterPro" id="IPR006053">
    <property type="entry name" value="TNF"/>
</dbReference>
<reference evidence="12" key="1">
    <citation type="submission" date="2025-08" db="UniProtKB">
        <authorList>
            <consortium name="Ensembl"/>
        </authorList>
    </citation>
    <scope>IDENTIFICATION</scope>
</reference>
<keyword evidence="13" id="KW-1185">Reference proteome</keyword>
<comment type="similarity">
    <text evidence="2">Belongs to the tumor necrosis factor family.</text>
</comment>
<evidence type="ECO:0000256" key="10">
    <source>
        <dbReference type="ARBA" id="ARBA00029751"/>
    </source>
</evidence>
<dbReference type="GO" id="GO:0005125">
    <property type="term" value="F:cytokine activity"/>
    <property type="evidence" value="ECO:0007669"/>
    <property type="project" value="UniProtKB-KW"/>
</dbReference>
<evidence type="ECO:0000256" key="3">
    <source>
        <dbReference type="ARBA" id="ARBA00013893"/>
    </source>
</evidence>
<accession>A0A3Q2DEN4</accession>
<name>A0A3Q2DEN4_CYPVA</name>
<dbReference type="PANTHER" id="PTHR11471:SF23">
    <property type="entry name" value="TUMOR NECROSIS FACTOR"/>
    <property type="match status" value="1"/>
</dbReference>
<dbReference type="Gene3D" id="2.60.120.40">
    <property type="match status" value="1"/>
</dbReference>
<keyword evidence="7" id="KW-1133">Transmembrane helix</keyword>
<keyword evidence="4" id="KW-0202">Cytokine</keyword>
<dbReference type="InterPro" id="IPR008983">
    <property type="entry name" value="Tumour_necrosis_fac-like_dom"/>
</dbReference>
<comment type="subcellular location">
    <subcellularLocation>
        <location evidence="1">Membrane</location>
        <topology evidence="1">Single-pass type II membrane protein</topology>
    </subcellularLocation>
</comment>
<keyword evidence="8" id="KW-0472">Membrane</keyword>
<dbReference type="PROSITE" id="PS50049">
    <property type="entry name" value="THD_2"/>
    <property type="match status" value="1"/>
</dbReference>
<dbReference type="Ensembl" id="ENSCVAT00000025728.1">
    <property type="protein sequence ID" value="ENSCVAP00000017074.1"/>
    <property type="gene ID" value="ENSCVAG00000020104.1"/>
</dbReference>
<evidence type="ECO:0000313" key="12">
    <source>
        <dbReference type="Ensembl" id="ENSCVAP00000017074.1"/>
    </source>
</evidence>
<keyword evidence="9" id="KW-1015">Disulfide bond</keyword>
<dbReference type="InterPro" id="IPR006052">
    <property type="entry name" value="TNF_dom"/>
</dbReference>
<evidence type="ECO:0000256" key="2">
    <source>
        <dbReference type="ARBA" id="ARBA00008670"/>
    </source>
</evidence>
<dbReference type="Pfam" id="PF00229">
    <property type="entry name" value="TNF"/>
    <property type="match status" value="1"/>
</dbReference>
<dbReference type="GO" id="GO:0005164">
    <property type="term" value="F:tumor necrosis factor receptor binding"/>
    <property type="evidence" value="ECO:0007669"/>
    <property type="project" value="InterPro"/>
</dbReference>
<evidence type="ECO:0000256" key="6">
    <source>
        <dbReference type="ARBA" id="ARBA00022968"/>
    </source>
</evidence>
<evidence type="ECO:0000256" key="8">
    <source>
        <dbReference type="ARBA" id="ARBA00023136"/>
    </source>
</evidence>
<dbReference type="PRINTS" id="PR01234">
    <property type="entry name" value="TNECROSISFCT"/>
</dbReference>
<dbReference type="PANTHER" id="PTHR11471">
    <property type="entry name" value="TUMOR NECROSIS FACTOR FAMILY MEMBER"/>
    <property type="match status" value="1"/>
</dbReference>
<dbReference type="GO" id="GO:0005615">
    <property type="term" value="C:extracellular space"/>
    <property type="evidence" value="ECO:0007669"/>
    <property type="project" value="UniProtKB-KW"/>
</dbReference>
<evidence type="ECO:0000259" key="11">
    <source>
        <dbReference type="PROSITE" id="PS50049"/>
    </source>
</evidence>
<organism evidence="12 13">
    <name type="scientific">Cyprinodon variegatus</name>
    <name type="common">Sheepshead minnow</name>
    <dbReference type="NCBI Taxonomy" id="28743"/>
    <lineage>
        <taxon>Eukaryota</taxon>
        <taxon>Metazoa</taxon>
        <taxon>Chordata</taxon>
        <taxon>Craniata</taxon>
        <taxon>Vertebrata</taxon>
        <taxon>Euteleostomi</taxon>
        <taxon>Actinopterygii</taxon>
        <taxon>Neopterygii</taxon>
        <taxon>Teleostei</taxon>
        <taxon>Neoteleostei</taxon>
        <taxon>Acanthomorphata</taxon>
        <taxon>Ovalentaria</taxon>
        <taxon>Atherinomorphae</taxon>
        <taxon>Cyprinodontiformes</taxon>
        <taxon>Cyprinodontidae</taxon>
        <taxon>Cyprinodon</taxon>
    </lineage>
</organism>
<keyword evidence="6" id="KW-0735">Signal-anchor</keyword>
<dbReference type="GeneTree" id="ENSGT01120000272915"/>
<evidence type="ECO:0000256" key="7">
    <source>
        <dbReference type="ARBA" id="ARBA00022989"/>
    </source>
</evidence>
<dbReference type="SUPFAM" id="SSF49842">
    <property type="entry name" value="TNF-like"/>
    <property type="match status" value="1"/>
</dbReference>
<dbReference type="Proteomes" id="UP000265020">
    <property type="component" value="Unassembled WGS sequence"/>
</dbReference>